<dbReference type="FunFam" id="1.10.630.10:FF:000042">
    <property type="entry name" value="Cytochrome P450"/>
    <property type="match status" value="1"/>
</dbReference>
<evidence type="ECO:0000256" key="8">
    <source>
        <dbReference type="ARBA" id="ARBA00022848"/>
    </source>
</evidence>
<dbReference type="EMBL" id="GBHO01023383">
    <property type="protein sequence ID" value="JAG20221.1"/>
    <property type="molecule type" value="Transcribed_RNA"/>
</dbReference>
<evidence type="ECO:0000256" key="2">
    <source>
        <dbReference type="ARBA" id="ARBA00004174"/>
    </source>
</evidence>
<organism evidence="16">
    <name type="scientific">Lygus hesperus</name>
    <name type="common">Western plant bug</name>
    <dbReference type="NCBI Taxonomy" id="30085"/>
    <lineage>
        <taxon>Eukaryota</taxon>
        <taxon>Metazoa</taxon>
        <taxon>Ecdysozoa</taxon>
        <taxon>Arthropoda</taxon>
        <taxon>Hexapoda</taxon>
        <taxon>Insecta</taxon>
        <taxon>Pterygota</taxon>
        <taxon>Neoptera</taxon>
        <taxon>Paraneoptera</taxon>
        <taxon>Hemiptera</taxon>
        <taxon>Heteroptera</taxon>
        <taxon>Panheteroptera</taxon>
        <taxon>Cimicomorpha</taxon>
        <taxon>Miridae</taxon>
        <taxon>Mirini</taxon>
        <taxon>Lygus</taxon>
    </lineage>
</organism>
<keyword evidence="8" id="KW-0492">Microsome</keyword>
<evidence type="ECO:0000256" key="12">
    <source>
        <dbReference type="ARBA" id="ARBA00023136"/>
    </source>
</evidence>
<dbReference type="PRINTS" id="PR00385">
    <property type="entry name" value="P450"/>
</dbReference>
<accession>A0A0A9XKQ1</accession>
<dbReference type="AlphaFoldDB" id="A0A0A9XKQ1"/>
<dbReference type="PRINTS" id="PR00463">
    <property type="entry name" value="EP450I"/>
</dbReference>
<evidence type="ECO:0000256" key="1">
    <source>
        <dbReference type="ARBA" id="ARBA00001971"/>
    </source>
</evidence>
<evidence type="ECO:0000256" key="7">
    <source>
        <dbReference type="ARBA" id="ARBA00022824"/>
    </source>
</evidence>
<name>A0A0A9XKQ1_LYGHE</name>
<protein>
    <submittedName>
        <fullName evidence="16">Cytochrome P450 6k1</fullName>
    </submittedName>
</protein>
<keyword evidence="6 13" id="KW-0479">Metal-binding</keyword>
<evidence type="ECO:0000256" key="14">
    <source>
        <dbReference type="RuleBase" id="RU000461"/>
    </source>
</evidence>
<evidence type="ECO:0000256" key="5">
    <source>
        <dbReference type="ARBA" id="ARBA00022617"/>
    </source>
</evidence>
<evidence type="ECO:0000256" key="4">
    <source>
        <dbReference type="ARBA" id="ARBA00010617"/>
    </source>
</evidence>
<dbReference type="InterPro" id="IPR002401">
    <property type="entry name" value="Cyt_P450_E_grp-I"/>
</dbReference>
<dbReference type="PANTHER" id="PTHR24292">
    <property type="entry name" value="CYTOCHROME P450"/>
    <property type="match status" value="1"/>
</dbReference>
<dbReference type="GO" id="GO:0005789">
    <property type="term" value="C:endoplasmic reticulum membrane"/>
    <property type="evidence" value="ECO:0007669"/>
    <property type="project" value="UniProtKB-SubCell"/>
</dbReference>
<dbReference type="InterPro" id="IPR050476">
    <property type="entry name" value="Insect_CytP450_Detox"/>
</dbReference>
<dbReference type="InterPro" id="IPR001128">
    <property type="entry name" value="Cyt_P450"/>
</dbReference>
<dbReference type="CDD" id="cd11056">
    <property type="entry name" value="CYP6-like"/>
    <property type="match status" value="1"/>
</dbReference>
<keyword evidence="10 13" id="KW-0408">Iron</keyword>
<dbReference type="GO" id="GO:0016705">
    <property type="term" value="F:oxidoreductase activity, acting on paired donors, with incorporation or reduction of molecular oxygen"/>
    <property type="evidence" value="ECO:0007669"/>
    <property type="project" value="InterPro"/>
</dbReference>
<evidence type="ECO:0000313" key="16">
    <source>
        <dbReference type="EMBL" id="JAG20221.1"/>
    </source>
</evidence>
<reference evidence="16" key="2">
    <citation type="submission" date="2014-07" db="EMBL/GenBank/DDBJ databases">
        <authorList>
            <person name="Hull J."/>
        </authorList>
    </citation>
    <scope>NUCLEOTIDE SEQUENCE</scope>
</reference>
<keyword evidence="11 14" id="KW-0503">Monooxygenase</keyword>
<dbReference type="InterPro" id="IPR017972">
    <property type="entry name" value="Cyt_P450_CS"/>
</dbReference>
<evidence type="ECO:0000256" key="6">
    <source>
        <dbReference type="ARBA" id="ARBA00022723"/>
    </source>
</evidence>
<evidence type="ECO:0000256" key="13">
    <source>
        <dbReference type="PIRSR" id="PIRSR602401-1"/>
    </source>
</evidence>
<keyword evidence="15" id="KW-0812">Transmembrane</keyword>
<reference evidence="16" key="1">
    <citation type="journal article" date="2014" name="PLoS ONE">
        <title>Transcriptome-Based Identification of ABC Transporters in the Western Tarnished Plant Bug Lygus hesperus.</title>
        <authorList>
            <person name="Hull J.J."/>
            <person name="Chaney K."/>
            <person name="Geib S.M."/>
            <person name="Fabrick J.A."/>
            <person name="Brent C.S."/>
            <person name="Walsh D."/>
            <person name="Lavine L.C."/>
        </authorList>
    </citation>
    <scope>NUCLEOTIDE SEQUENCE</scope>
</reference>
<dbReference type="GO" id="GO:0020037">
    <property type="term" value="F:heme binding"/>
    <property type="evidence" value="ECO:0007669"/>
    <property type="project" value="InterPro"/>
</dbReference>
<feature type="non-terminal residue" evidence="16">
    <location>
        <position position="1"/>
    </location>
</feature>
<keyword evidence="7" id="KW-0256">Endoplasmic reticulum</keyword>
<gene>
    <name evidence="16" type="primary">CYP6K1_7</name>
    <name evidence="16" type="ORF">CM83_81897</name>
</gene>
<keyword evidence="12 15" id="KW-0472">Membrane</keyword>
<comment type="cofactor">
    <cofactor evidence="1 13">
        <name>heme</name>
        <dbReference type="ChEBI" id="CHEBI:30413"/>
    </cofactor>
</comment>
<dbReference type="Pfam" id="PF00067">
    <property type="entry name" value="p450"/>
    <property type="match status" value="1"/>
</dbReference>
<dbReference type="PANTHER" id="PTHR24292:SF104">
    <property type="entry name" value="CYTOCHROME P450 308A1-RELATED"/>
    <property type="match status" value="1"/>
</dbReference>
<evidence type="ECO:0000256" key="11">
    <source>
        <dbReference type="ARBA" id="ARBA00023033"/>
    </source>
</evidence>
<evidence type="ECO:0000256" key="9">
    <source>
        <dbReference type="ARBA" id="ARBA00023002"/>
    </source>
</evidence>
<dbReference type="PROSITE" id="PS00086">
    <property type="entry name" value="CYTOCHROME_P450"/>
    <property type="match status" value="1"/>
</dbReference>
<keyword evidence="15" id="KW-1133">Transmembrane helix</keyword>
<evidence type="ECO:0000256" key="10">
    <source>
        <dbReference type="ARBA" id="ARBA00023004"/>
    </source>
</evidence>
<keyword evidence="9 14" id="KW-0560">Oxidoreductase</keyword>
<proteinExistence type="inferred from homology"/>
<sequence length="523" mass="59540">KQLQIGYTYNMALMVYIGVLLVTLIVYAWMKALQINQHWKKHGIPGPTPLPFIGNMLSMLLLTKTQGEILREFHEAFPDEPVVGFYYFMQPRLLIRDRSLIDKIWIKDFSHFTSRQGEADLLNDPINSNLFNLNGNVWRSIRVKFAPMFTTGKLRYMFTHINSVGNNFIQHLEKTQNENVDSLDLMKTYTIDVISTTAFGMQPGPMDDPNNEFRQQGRQIMPANFLTFAKLIMIFIFPNLSQKLGVNFTPKSVNLYFCDALKRVLNHRKLTGTVRNDFVQQMISLQEKGVIKVDNPDASDEYLKIEDAPEMKIEPTDDLLAGQAFAFLLAGFDTTALGLMMSIFDMAANQEIQEKARAEVRKVVDSLEGEVTYDSLKSMEYLEGALKETLRIHSIAPMLFRKCNTKYKLPGIPYTVQVGDSVALSSFAIHMDPEVYPEPEKYLPTRWLDDSSFPAGSFIPFGYGPRICIGMRLAMVEIKSIVAKVLLNYKISLHPSVQLPLTLNPVSVFNQPARNPAFIFTKI</sequence>
<evidence type="ECO:0000256" key="3">
    <source>
        <dbReference type="ARBA" id="ARBA00004406"/>
    </source>
</evidence>
<dbReference type="GO" id="GO:0005506">
    <property type="term" value="F:iron ion binding"/>
    <property type="evidence" value="ECO:0007669"/>
    <property type="project" value="InterPro"/>
</dbReference>
<dbReference type="InterPro" id="IPR036396">
    <property type="entry name" value="Cyt_P450_sf"/>
</dbReference>
<dbReference type="SUPFAM" id="SSF48264">
    <property type="entry name" value="Cytochrome P450"/>
    <property type="match status" value="1"/>
</dbReference>
<comment type="subcellular location">
    <subcellularLocation>
        <location evidence="3">Endoplasmic reticulum membrane</location>
        <topology evidence="3">Peripheral membrane protein</topology>
    </subcellularLocation>
    <subcellularLocation>
        <location evidence="2">Microsome membrane</location>
        <topology evidence="2">Peripheral membrane protein</topology>
    </subcellularLocation>
</comment>
<comment type="similarity">
    <text evidence="4 14">Belongs to the cytochrome P450 family.</text>
</comment>
<feature type="binding site" description="axial binding residue" evidence="13">
    <location>
        <position position="468"/>
    </location>
    <ligand>
        <name>heme</name>
        <dbReference type="ChEBI" id="CHEBI:30413"/>
    </ligand>
    <ligandPart>
        <name>Fe</name>
        <dbReference type="ChEBI" id="CHEBI:18248"/>
    </ligandPart>
</feature>
<feature type="transmembrane region" description="Helical" evidence="15">
    <location>
        <begin position="12"/>
        <end position="30"/>
    </location>
</feature>
<dbReference type="GO" id="GO:0004497">
    <property type="term" value="F:monooxygenase activity"/>
    <property type="evidence" value="ECO:0007669"/>
    <property type="project" value="UniProtKB-KW"/>
</dbReference>
<dbReference type="Gene3D" id="1.10.630.10">
    <property type="entry name" value="Cytochrome P450"/>
    <property type="match status" value="1"/>
</dbReference>
<evidence type="ECO:0000256" key="15">
    <source>
        <dbReference type="SAM" id="Phobius"/>
    </source>
</evidence>
<keyword evidence="5 13" id="KW-0349">Heme</keyword>